<feature type="compositionally biased region" description="Basic and acidic residues" evidence="1">
    <location>
        <begin position="307"/>
        <end position="319"/>
    </location>
</feature>
<dbReference type="HOGENOM" id="CLU_528160_0_0_1"/>
<dbReference type="CTD" id="20201129"/>
<sequence>MKVSLCHNLDYHMVKSLESPSDMMTSSAVAAAAQTSSSLSSLLLLPPSFPVSRRCDFYYEKFEMIAREGLLYYKDCEILGDGDIKRLGRLSSSGCIEEYLDWGVPGVTKIQRKCFSVFQDGFQKRATSLRYPSKKVPKLKNAVFRQKPNCPLPQQKLQPQTDENLNKLKDQQECQTSREPVVEVKDCTRSCDHDHAIDINNNTNSIDVVCTDAVEVESSKTDIVAEAKATVPDTHNRTCCKEIALCKNIQNSSRRLLERLSYMSNSRRQQRLQKQLLKPQLQHTQHVHHQQLNSSQTKSLPLNLTSHPEETGHLEEQHLQQHQSRTHQRHSYHCTSQQQHNSKLLSHQQSQLHNTPKPQQSAQQHLHIGQTQIIMNNTTTNIYPTGDCTNNTNASINYGKNLGDIDDMRNSDENNNNCINKLDRSCNSYDINANSINHNDINDTNISSKINDKDINADDTNMTLQRYRTVRYKKGRSFKSGLNRKESMLQKITGKHGWTLFLSCRDIFFTGLYFIK</sequence>
<dbReference type="EMBL" id="AMQM01002112">
    <property type="status" value="NOT_ANNOTATED_CDS"/>
    <property type="molecule type" value="Genomic_DNA"/>
</dbReference>
<dbReference type="InParanoid" id="T1EX29"/>
<feature type="compositionally biased region" description="Polar residues" evidence="1">
    <location>
        <begin position="293"/>
        <end position="306"/>
    </location>
</feature>
<reference evidence="2 4" key="2">
    <citation type="journal article" date="2013" name="Nature">
        <title>Insights into bilaterian evolution from three spiralian genomes.</title>
        <authorList>
            <person name="Simakov O."/>
            <person name="Marletaz F."/>
            <person name="Cho S.J."/>
            <person name="Edsinger-Gonzales E."/>
            <person name="Havlak P."/>
            <person name="Hellsten U."/>
            <person name="Kuo D.H."/>
            <person name="Larsson T."/>
            <person name="Lv J."/>
            <person name="Arendt D."/>
            <person name="Savage R."/>
            <person name="Osoegawa K."/>
            <person name="de Jong P."/>
            <person name="Grimwood J."/>
            <person name="Chapman J.A."/>
            <person name="Shapiro H."/>
            <person name="Aerts A."/>
            <person name="Otillar R.P."/>
            <person name="Terry A.Y."/>
            <person name="Boore J.L."/>
            <person name="Grigoriev I.V."/>
            <person name="Lindberg D.R."/>
            <person name="Seaver E.C."/>
            <person name="Weisblat D.A."/>
            <person name="Putnam N.H."/>
            <person name="Rokhsar D.S."/>
        </authorList>
    </citation>
    <scope>NUCLEOTIDE SEQUENCE</scope>
</reference>
<proteinExistence type="predicted"/>
<dbReference type="Proteomes" id="UP000015101">
    <property type="component" value="Unassembled WGS sequence"/>
</dbReference>
<dbReference type="EnsemblMetazoa" id="HelroT165613">
    <property type="protein sequence ID" value="HelroP165613"/>
    <property type="gene ID" value="HelroG165613"/>
</dbReference>
<feature type="compositionally biased region" description="Polar residues" evidence="1">
    <location>
        <begin position="334"/>
        <end position="366"/>
    </location>
</feature>
<evidence type="ECO:0000313" key="2">
    <source>
        <dbReference type="EMBL" id="ESN91561.1"/>
    </source>
</evidence>
<dbReference type="RefSeq" id="XP_009030397.1">
    <property type="nucleotide sequence ID" value="XM_009032149.1"/>
</dbReference>
<dbReference type="AlphaFoldDB" id="T1EX29"/>
<dbReference type="GeneID" id="20201129"/>
<feature type="region of interest" description="Disordered" evidence="1">
    <location>
        <begin position="277"/>
        <end position="366"/>
    </location>
</feature>
<evidence type="ECO:0000313" key="4">
    <source>
        <dbReference type="Proteomes" id="UP000015101"/>
    </source>
</evidence>
<protein>
    <submittedName>
        <fullName evidence="2 3">Uncharacterized protein</fullName>
    </submittedName>
</protein>
<dbReference type="EMBL" id="KB097700">
    <property type="protein sequence ID" value="ESN91561.1"/>
    <property type="molecule type" value="Genomic_DNA"/>
</dbReference>
<reference evidence="3" key="3">
    <citation type="submission" date="2015-06" db="UniProtKB">
        <authorList>
            <consortium name="EnsemblMetazoa"/>
        </authorList>
    </citation>
    <scope>IDENTIFICATION</scope>
</reference>
<keyword evidence="4" id="KW-1185">Reference proteome</keyword>
<evidence type="ECO:0000256" key="1">
    <source>
        <dbReference type="SAM" id="MobiDB-lite"/>
    </source>
</evidence>
<reference evidence="4" key="1">
    <citation type="submission" date="2012-12" db="EMBL/GenBank/DDBJ databases">
        <authorList>
            <person name="Hellsten U."/>
            <person name="Grimwood J."/>
            <person name="Chapman J.A."/>
            <person name="Shapiro H."/>
            <person name="Aerts A."/>
            <person name="Otillar R.P."/>
            <person name="Terry A.Y."/>
            <person name="Boore J.L."/>
            <person name="Simakov O."/>
            <person name="Marletaz F."/>
            <person name="Cho S.-J."/>
            <person name="Edsinger-Gonzales E."/>
            <person name="Havlak P."/>
            <person name="Kuo D.-H."/>
            <person name="Larsson T."/>
            <person name="Lv J."/>
            <person name="Arendt D."/>
            <person name="Savage R."/>
            <person name="Osoegawa K."/>
            <person name="de Jong P."/>
            <person name="Lindberg D.R."/>
            <person name="Seaver E.C."/>
            <person name="Weisblat D.A."/>
            <person name="Putnam N.H."/>
            <person name="Grigoriev I.V."/>
            <person name="Rokhsar D.S."/>
        </authorList>
    </citation>
    <scope>NUCLEOTIDE SEQUENCE</scope>
</reference>
<name>T1EX29_HELRO</name>
<evidence type="ECO:0000313" key="3">
    <source>
        <dbReference type="EnsemblMetazoa" id="HelroP165613"/>
    </source>
</evidence>
<accession>T1EX29</accession>
<dbReference type="KEGG" id="hro:HELRODRAFT_165613"/>
<gene>
    <name evidence="3" type="primary">20201129</name>
    <name evidence="2" type="ORF">HELRODRAFT_165613</name>
</gene>
<organism evidence="3 4">
    <name type="scientific">Helobdella robusta</name>
    <name type="common">Californian leech</name>
    <dbReference type="NCBI Taxonomy" id="6412"/>
    <lineage>
        <taxon>Eukaryota</taxon>
        <taxon>Metazoa</taxon>
        <taxon>Spiralia</taxon>
        <taxon>Lophotrochozoa</taxon>
        <taxon>Annelida</taxon>
        <taxon>Clitellata</taxon>
        <taxon>Hirudinea</taxon>
        <taxon>Rhynchobdellida</taxon>
        <taxon>Glossiphoniidae</taxon>
        <taxon>Helobdella</taxon>
    </lineage>
</organism>